<dbReference type="GO" id="GO:0006465">
    <property type="term" value="P:signal peptide processing"/>
    <property type="evidence" value="ECO:0007669"/>
    <property type="project" value="TreeGrafter"/>
</dbReference>
<accession>A0A7C4ZRP1</accession>
<reference evidence="10" key="1">
    <citation type="journal article" date="2020" name="mSystems">
        <title>Genome- and Community-Level Interaction Insights into Carbon Utilization and Element Cycling Functions of Hydrothermarchaeota in Hydrothermal Sediment.</title>
        <authorList>
            <person name="Zhou Z."/>
            <person name="Liu Y."/>
            <person name="Xu W."/>
            <person name="Pan J."/>
            <person name="Luo Z.H."/>
            <person name="Li M."/>
        </authorList>
    </citation>
    <scope>NUCLEOTIDE SEQUENCE [LARGE SCALE GENOMIC DNA]</scope>
    <source>
        <strain evidence="10">HyVt-570</strain>
    </source>
</reference>
<dbReference type="InterPro" id="IPR010627">
    <property type="entry name" value="Prepilin_pept_A24_N"/>
</dbReference>
<feature type="transmembrane region" description="Helical" evidence="7">
    <location>
        <begin position="105"/>
        <end position="122"/>
    </location>
</feature>
<dbReference type="Gene3D" id="1.20.120.1220">
    <property type="match status" value="1"/>
</dbReference>
<feature type="transmembrane region" description="Helical" evidence="7">
    <location>
        <begin position="197"/>
        <end position="223"/>
    </location>
</feature>
<keyword evidence="4 7" id="KW-0812">Transmembrane</keyword>
<keyword evidence="5 7" id="KW-1133">Transmembrane helix</keyword>
<evidence type="ECO:0000256" key="3">
    <source>
        <dbReference type="ARBA" id="ARBA00022475"/>
    </source>
</evidence>
<gene>
    <name evidence="10" type="ORF">ENK37_06690</name>
</gene>
<name>A0A7C4ZRP1_9DEIN</name>
<comment type="similarity">
    <text evidence="2">Belongs to the peptidase A24 family.</text>
</comment>
<dbReference type="Proteomes" id="UP000885759">
    <property type="component" value="Unassembled WGS sequence"/>
</dbReference>
<dbReference type="PANTHER" id="PTHR30487">
    <property type="entry name" value="TYPE 4 PREPILIN-LIKE PROTEINS LEADER PEPTIDE-PROCESSING ENZYME"/>
    <property type="match status" value="1"/>
</dbReference>
<evidence type="ECO:0000256" key="7">
    <source>
        <dbReference type="SAM" id="Phobius"/>
    </source>
</evidence>
<keyword evidence="3" id="KW-1003">Cell membrane</keyword>
<dbReference type="Pfam" id="PF01478">
    <property type="entry name" value="Peptidase_A24"/>
    <property type="match status" value="2"/>
</dbReference>
<evidence type="ECO:0000256" key="1">
    <source>
        <dbReference type="ARBA" id="ARBA00004651"/>
    </source>
</evidence>
<dbReference type="GO" id="GO:0004190">
    <property type="term" value="F:aspartic-type endopeptidase activity"/>
    <property type="evidence" value="ECO:0007669"/>
    <property type="project" value="InterPro"/>
</dbReference>
<organism evidence="10">
    <name type="scientific">Oceanithermus profundus</name>
    <dbReference type="NCBI Taxonomy" id="187137"/>
    <lineage>
        <taxon>Bacteria</taxon>
        <taxon>Thermotogati</taxon>
        <taxon>Deinococcota</taxon>
        <taxon>Deinococci</taxon>
        <taxon>Thermales</taxon>
        <taxon>Thermaceae</taxon>
        <taxon>Oceanithermus</taxon>
    </lineage>
</organism>
<keyword evidence="6 7" id="KW-0472">Membrane</keyword>
<feature type="transmembrane region" description="Helical" evidence="7">
    <location>
        <begin position="80"/>
        <end position="99"/>
    </location>
</feature>
<evidence type="ECO:0000259" key="8">
    <source>
        <dbReference type="Pfam" id="PF01478"/>
    </source>
</evidence>
<feature type="transmembrane region" description="Helical" evidence="7">
    <location>
        <begin position="260"/>
        <end position="281"/>
    </location>
</feature>
<evidence type="ECO:0000256" key="5">
    <source>
        <dbReference type="ARBA" id="ARBA00022989"/>
    </source>
</evidence>
<feature type="transmembrane region" description="Helical" evidence="7">
    <location>
        <begin position="6"/>
        <end position="30"/>
    </location>
</feature>
<evidence type="ECO:0000259" key="9">
    <source>
        <dbReference type="Pfam" id="PF06750"/>
    </source>
</evidence>
<comment type="caution">
    <text evidence="10">The sequence shown here is derived from an EMBL/GenBank/DDBJ whole genome shotgun (WGS) entry which is preliminary data.</text>
</comment>
<evidence type="ECO:0000256" key="2">
    <source>
        <dbReference type="ARBA" id="ARBA00005801"/>
    </source>
</evidence>
<proteinExistence type="inferred from homology"/>
<dbReference type="Pfam" id="PF06750">
    <property type="entry name" value="A24_N_bact"/>
    <property type="match status" value="1"/>
</dbReference>
<dbReference type="GO" id="GO:0005886">
    <property type="term" value="C:plasma membrane"/>
    <property type="evidence" value="ECO:0007669"/>
    <property type="project" value="UniProtKB-SubCell"/>
</dbReference>
<dbReference type="InterPro" id="IPR000045">
    <property type="entry name" value="Prepilin_IV_endopep_pep"/>
</dbReference>
<sequence>MAVHPYNGAMLVFFAFVVGAVVGSFLNVVVYRLPAGESVVHPPSRCPSCGHRLGPLDMVPILSWLAFRGRCRYCGAPVSARYPLVEALTGGLFALAAWLHPVPDVGLLLAWGFTALLIALSFIDIDHYILPDSLTYGGLALGLLGAAIWAFPVGWSEAWQGALAAAGLLALIGGFANLVLRRGASGRPGFPVGLEHVYLAAAVAAWFGWGWGVLAAAAAVAVNLARRRPLPLPDALTLGAAVLGVLVASYGVLPLGVLESVWAMLLAAGAVALAGGLYWALLPEEEEEEEDEEPVAMGFGDVKLAGMLGAWLGFGPFLVALAVAVFAGAVLGLLFRRRKLPFGPYLALGGWVALWWGASWVQAYLAYLGLS</sequence>
<feature type="transmembrane region" description="Helical" evidence="7">
    <location>
        <begin position="158"/>
        <end position="176"/>
    </location>
</feature>
<evidence type="ECO:0000313" key="10">
    <source>
        <dbReference type="EMBL" id="HGY09720.1"/>
    </source>
</evidence>
<feature type="domain" description="Prepilin type IV endopeptidase peptidase" evidence="8">
    <location>
        <begin position="113"/>
        <end position="220"/>
    </location>
</feature>
<dbReference type="InterPro" id="IPR050882">
    <property type="entry name" value="Prepilin_peptidase/N-MTase"/>
</dbReference>
<feature type="transmembrane region" description="Helical" evidence="7">
    <location>
        <begin position="134"/>
        <end position="152"/>
    </location>
</feature>
<feature type="domain" description="Prepilin peptidase A24 N-terminal" evidence="9">
    <location>
        <begin position="17"/>
        <end position="98"/>
    </location>
</feature>
<feature type="transmembrane region" description="Helical" evidence="7">
    <location>
        <begin position="308"/>
        <end position="334"/>
    </location>
</feature>
<feature type="transmembrane region" description="Helical" evidence="7">
    <location>
        <begin position="235"/>
        <end position="253"/>
    </location>
</feature>
<feature type="domain" description="Prepilin type IV endopeptidase peptidase" evidence="8">
    <location>
        <begin position="232"/>
        <end position="333"/>
    </location>
</feature>
<evidence type="ECO:0000256" key="6">
    <source>
        <dbReference type="ARBA" id="ARBA00023136"/>
    </source>
</evidence>
<evidence type="ECO:0000256" key="4">
    <source>
        <dbReference type="ARBA" id="ARBA00022692"/>
    </source>
</evidence>
<comment type="subcellular location">
    <subcellularLocation>
        <location evidence="1">Cell membrane</location>
        <topology evidence="1">Multi-pass membrane protein</topology>
    </subcellularLocation>
</comment>
<feature type="transmembrane region" description="Helical" evidence="7">
    <location>
        <begin position="346"/>
        <end position="367"/>
    </location>
</feature>
<dbReference type="EMBL" id="DRPZ01000177">
    <property type="protein sequence ID" value="HGY09720.1"/>
    <property type="molecule type" value="Genomic_DNA"/>
</dbReference>
<protein>
    <submittedName>
        <fullName evidence="10">Prepilin peptidase</fullName>
    </submittedName>
</protein>
<dbReference type="AlphaFoldDB" id="A0A7C4ZRP1"/>
<dbReference type="PANTHER" id="PTHR30487:SF0">
    <property type="entry name" value="PREPILIN LEADER PEPTIDASE_N-METHYLTRANSFERASE-RELATED"/>
    <property type="match status" value="1"/>
</dbReference>